<dbReference type="Pfam" id="PF00444">
    <property type="entry name" value="Ribosomal_L36"/>
    <property type="match status" value="1"/>
</dbReference>
<comment type="caution">
    <text evidence="8">The sequence shown here is derived from an EMBL/GenBank/DDBJ whole genome shotgun (WGS) entry which is preliminary data.</text>
</comment>
<dbReference type="Proteomes" id="UP001360560">
    <property type="component" value="Unassembled WGS sequence"/>
</dbReference>
<accession>A0AAV5QH07</accession>
<dbReference type="RefSeq" id="XP_064850665.1">
    <property type="nucleotide sequence ID" value="XM_064994593.1"/>
</dbReference>
<evidence type="ECO:0000256" key="1">
    <source>
        <dbReference type="ARBA" id="ARBA00004173"/>
    </source>
</evidence>
<evidence type="ECO:0000256" key="7">
    <source>
        <dbReference type="RuleBase" id="RU000570"/>
    </source>
</evidence>
<keyword evidence="5" id="KW-0496">Mitochondrion</keyword>
<dbReference type="PROSITE" id="PS00828">
    <property type="entry name" value="RIBOSOMAL_L36"/>
    <property type="match status" value="1"/>
</dbReference>
<dbReference type="SUPFAM" id="SSF57840">
    <property type="entry name" value="Ribosomal protein L36"/>
    <property type="match status" value="1"/>
</dbReference>
<protein>
    <recommendedName>
        <fullName evidence="7">Ribosomal protein</fullName>
    </recommendedName>
</protein>
<dbReference type="InterPro" id="IPR000473">
    <property type="entry name" value="Ribosomal_bL36"/>
</dbReference>
<dbReference type="PANTHER" id="PTHR46909">
    <property type="entry name" value="39S RIBOSOMAL PROTEIN L36, MITOCHONDRIAL"/>
    <property type="match status" value="1"/>
</dbReference>
<dbReference type="GO" id="GO:0003735">
    <property type="term" value="F:structural constituent of ribosome"/>
    <property type="evidence" value="ECO:0007669"/>
    <property type="project" value="InterPro"/>
</dbReference>
<keyword evidence="9" id="KW-1185">Reference proteome</keyword>
<dbReference type="InterPro" id="IPR052143">
    <property type="entry name" value="Mitoribosomal_bL36m"/>
</dbReference>
<sequence length="68" mass="7793">MFSQSLTRPLFKSFTAPVSPFGFTGIFARGYKVRSAVKKFCSECYIVRRKGKVFVLCKANKKHKQRQG</sequence>
<dbReference type="GeneID" id="90071644"/>
<dbReference type="GO" id="GO:0006412">
    <property type="term" value="P:translation"/>
    <property type="evidence" value="ECO:0007669"/>
    <property type="project" value="InterPro"/>
</dbReference>
<dbReference type="NCBIfam" id="TIGR01022">
    <property type="entry name" value="rpmJ_bact"/>
    <property type="match status" value="1"/>
</dbReference>
<dbReference type="PANTHER" id="PTHR46909:SF1">
    <property type="entry name" value="LARGE RIBOSOMAL SUBUNIT PROTEIN BL36M"/>
    <property type="match status" value="1"/>
</dbReference>
<keyword evidence="6 7" id="KW-0687">Ribonucleoprotein</keyword>
<comment type="subcellular location">
    <subcellularLocation>
        <location evidence="1">Mitochondrion</location>
    </subcellularLocation>
</comment>
<evidence type="ECO:0000313" key="9">
    <source>
        <dbReference type="Proteomes" id="UP001360560"/>
    </source>
</evidence>
<evidence type="ECO:0000256" key="2">
    <source>
        <dbReference type="ARBA" id="ARBA00007645"/>
    </source>
</evidence>
<reference evidence="8 9" key="1">
    <citation type="journal article" date="2023" name="Elife">
        <title>Identification of key yeast species and microbe-microbe interactions impacting larval growth of Drosophila in the wild.</title>
        <authorList>
            <person name="Mure A."/>
            <person name="Sugiura Y."/>
            <person name="Maeda R."/>
            <person name="Honda K."/>
            <person name="Sakurai N."/>
            <person name="Takahashi Y."/>
            <person name="Watada M."/>
            <person name="Katoh T."/>
            <person name="Gotoh A."/>
            <person name="Gotoh Y."/>
            <person name="Taniguchi I."/>
            <person name="Nakamura K."/>
            <person name="Hayashi T."/>
            <person name="Katayama T."/>
            <person name="Uemura T."/>
            <person name="Hattori Y."/>
        </authorList>
    </citation>
    <scope>NUCLEOTIDE SEQUENCE [LARGE SCALE GENOMIC DNA]</scope>
    <source>
        <strain evidence="8 9">SC-9</strain>
    </source>
</reference>
<evidence type="ECO:0000256" key="5">
    <source>
        <dbReference type="ARBA" id="ARBA00023128"/>
    </source>
</evidence>
<evidence type="ECO:0000256" key="3">
    <source>
        <dbReference type="ARBA" id="ARBA00022946"/>
    </source>
</evidence>
<dbReference type="InterPro" id="IPR035977">
    <property type="entry name" value="Ribosomal_bL36_sp"/>
</dbReference>
<organism evidence="8 9">
    <name type="scientific">Saccharomycopsis crataegensis</name>
    <dbReference type="NCBI Taxonomy" id="43959"/>
    <lineage>
        <taxon>Eukaryota</taxon>
        <taxon>Fungi</taxon>
        <taxon>Dikarya</taxon>
        <taxon>Ascomycota</taxon>
        <taxon>Saccharomycotina</taxon>
        <taxon>Saccharomycetes</taxon>
        <taxon>Saccharomycopsidaceae</taxon>
        <taxon>Saccharomycopsis</taxon>
    </lineage>
</organism>
<evidence type="ECO:0000313" key="8">
    <source>
        <dbReference type="EMBL" id="GMM33665.1"/>
    </source>
</evidence>
<dbReference type="AlphaFoldDB" id="A0AAV5QH07"/>
<evidence type="ECO:0000256" key="4">
    <source>
        <dbReference type="ARBA" id="ARBA00022980"/>
    </source>
</evidence>
<keyword evidence="3" id="KW-0809">Transit peptide</keyword>
<dbReference type="GO" id="GO:0005762">
    <property type="term" value="C:mitochondrial large ribosomal subunit"/>
    <property type="evidence" value="ECO:0007669"/>
    <property type="project" value="TreeGrafter"/>
</dbReference>
<name>A0AAV5QH07_9ASCO</name>
<comment type="similarity">
    <text evidence="2 7">Belongs to the bacterial ribosomal protein bL36 family.</text>
</comment>
<dbReference type="EMBL" id="BTFZ01000002">
    <property type="protein sequence ID" value="GMM33665.1"/>
    <property type="molecule type" value="Genomic_DNA"/>
</dbReference>
<gene>
    <name evidence="8" type="ORF">DASC09_009900</name>
</gene>
<proteinExistence type="inferred from homology"/>
<evidence type="ECO:0000256" key="6">
    <source>
        <dbReference type="ARBA" id="ARBA00023274"/>
    </source>
</evidence>
<dbReference type="HAMAP" id="MF_00251">
    <property type="entry name" value="Ribosomal_bL36"/>
    <property type="match status" value="1"/>
</dbReference>
<keyword evidence="4 7" id="KW-0689">Ribosomal protein</keyword>